<keyword evidence="5" id="KW-1185">Reference proteome</keyword>
<dbReference type="EMBL" id="CP047186">
    <property type="protein sequence ID" value="QHC54299.1"/>
    <property type="molecule type" value="Genomic_DNA"/>
</dbReference>
<dbReference type="PANTHER" id="PTHR48081">
    <property type="entry name" value="AB HYDROLASE SUPERFAMILY PROTEIN C4A8.06C"/>
    <property type="match status" value="1"/>
</dbReference>
<dbReference type="EMBL" id="LIIN01000066">
    <property type="protein sequence ID" value="KZX20881.1"/>
    <property type="molecule type" value="Genomic_DNA"/>
</dbReference>
<dbReference type="InterPro" id="IPR013094">
    <property type="entry name" value="AB_hydrolase_3"/>
</dbReference>
<dbReference type="PANTHER" id="PTHR48081:SF8">
    <property type="entry name" value="ALPHA_BETA HYDROLASE FOLD-3 DOMAIN-CONTAINING PROTEIN-RELATED"/>
    <property type="match status" value="1"/>
</dbReference>
<protein>
    <submittedName>
        <fullName evidence="4">Alpha/beta hydrolase fold domain-containing protein</fullName>
    </submittedName>
    <submittedName>
        <fullName evidence="3">Carboxylesterase NlhH</fullName>
        <ecNumber evidence="3">3.1.1.1</ecNumber>
    </submittedName>
</protein>
<accession>A0A166HMR9</accession>
<dbReference type="InterPro" id="IPR029058">
    <property type="entry name" value="AB_hydrolase_fold"/>
</dbReference>
<reference evidence="6" key="3">
    <citation type="submission" date="2019-12" db="EMBL/GenBank/DDBJ databases">
        <title>Complete and draft genome sequences of new strains and members of some known species of the genus Rathayibacter isolated from plants.</title>
        <authorList>
            <person name="Tarlachkov S.V."/>
            <person name="Starodumova I.P."/>
            <person name="Dorofeeva L.V."/>
            <person name="Prisyazhnaya N.V."/>
            <person name="Leyn S."/>
            <person name="Zlamal J."/>
            <person name="Elan M."/>
            <person name="Osterman A.L."/>
            <person name="Nadler S."/>
            <person name="Subbotin S.A."/>
            <person name="Evtushenko L.I."/>
        </authorList>
    </citation>
    <scope>NUCLEOTIDE SEQUENCE [LARGE SCALE GENOMIC DNA]</scope>
    <source>
        <strain evidence="6">VKM Ac-2761</strain>
    </source>
</reference>
<sequence>MTASSRGAAKVPLFHPDLAIGRFFPPVFVGPRLVRLINRKQQTGGEAPPDIIVEDLVIPGPDGVPSVRARSYRPRTLRTTAPALVWVHGGGTVLGSHLQDEASNIAFARTLGISVLSVGYRLAPTHPAPAALEDVLAAFRWLAEHADERGVDPQRIAIGGASAGGGLAAGTTLLAHDRGGPQPAFQLLVYPMLDDRTVTRPGPTPPGVRVWTPRSNRFGWSSYLGAEPGGPDVSVYAAPARRDDLSGLPPAWIGVGTLDLFHDEDVRYAERLRAAGVPCELEIVEGAFHGFDALFRRSGVTKRFWSAQSAALGAALAP</sequence>
<dbReference type="EC" id="3.1.1.1" evidence="3"/>
<dbReference type="InterPro" id="IPR050300">
    <property type="entry name" value="GDXG_lipolytic_enzyme"/>
</dbReference>
<reference evidence="3 5" key="1">
    <citation type="submission" date="2015-08" db="EMBL/GenBank/DDBJ databases">
        <title>Draft Genome Sequence of Rathayibacter sp. Strain VKM Ac-2596 Isolated from Leaf Gall Induced by Plant-Parasitic Nematodes.</title>
        <authorList>
            <person name="Vasilenko O.V."/>
            <person name="Starodumova I.P."/>
            <person name="Tarlachkov S.V."/>
            <person name="Dorofeeva L.V."/>
            <person name="Evtushenko L.I."/>
        </authorList>
    </citation>
    <scope>NUCLEOTIDE SEQUENCE [LARGE SCALE GENOMIC DNA]</scope>
    <source>
        <strain evidence="3 5">VKM Ac-2596</strain>
    </source>
</reference>
<feature type="domain" description="Alpha/beta hydrolase fold-3" evidence="2">
    <location>
        <begin position="84"/>
        <end position="291"/>
    </location>
</feature>
<dbReference type="RefSeq" id="WP_068211479.1">
    <property type="nucleotide sequence ID" value="NZ_CP047186.1"/>
</dbReference>
<dbReference type="KEGG" id="rte:GSU10_00570"/>
<name>A0A166HMR9_9MICO</name>
<dbReference type="Gene3D" id="3.40.50.1820">
    <property type="entry name" value="alpha/beta hydrolase"/>
    <property type="match status" value="1"/>
</dbReference>
<evidence type="ECO:0000313" key="6">
    <source>
        <dbReference type="Proteomes" id="UP000465031"/>
    </source>
</evidence>
<dbReference type="OrthoDB" id="9803828at2"/>
<dbReference type="Proteomes" id="UP000076717">
    <property type="component" value="Unassembled WGS sequence"/>
</dbReference>
<reference evidence="4" key="2">
    <citation type="submission" date="2019-12" db="EMBL/GenBank/DDBJ databases">
        <title>Complete and Draft Genome Sequences of New Strains and Members of Some Known Species of the Genus Rathayibacter isolated from Plants.</title>
        <authorList>
            <person name="Tarlachkov S.V."/>
            <person name="Starodumova I.P."/>
            <person name="Dorofeeva L.V."/>
            <person name="Prisyazhnaya N.V."/>
            <person name="Leyn S.A."/>
            <person name="Zlamal J.E."/>
            <person name="Elane M.L."/>
            <person name="Osterman A.L."/>
            <person name="Nadler S.A."/>
            <person name="Subbotin S.A."/>
            <person name="Evtushenko L.I."/>
        </authorList>
    </citation>
    <scope>NUCLEOTIDE SEQUENCE</scope>
    <source>
        <strain evidence="4">VKM Ac-2761</strain>
    </source>
</reference>
<evidence type="ECO:0000259" key="2">
    <source>
        <dbReference type="Pfam" id="PF07859"/>
    </source>
</evidence>
<evidence type="ECO:0000313" key="4">
    <source>
        <dbReference type="EMBL" id="QHC54299.1"/>
    </source>
</evidence>
<evidence type="ECO:0000256" key="1">
    <source>
        <dbReference type="ARBA" id="ARBA00022801"/>
    </source>
</evidence>
<dbReference type="PATRIC" id="fig|1671680.3.peg.2129"/>
<dbReference type="Proteomes" id="UP000465031">
    <property type="component" value="Chromosome"/>
</dbReference>
<dbReference type="SUPFAM" id="SSF53474">
    <property type="entry name" value="alpha/beta-Hydrolases"/>
    <property type="match status" value="1"/>
</dbReference>
<proteinExistence type="predicted"/>
<organism evidence="3 5">
    <name type="scientific">Rathayibacter tanaceti</name>
    <dbReference type="NCBI Taxonomy" id="1671680"/>
    <lineage>
        <taxon>Bacteria</taxon>
        <taxon>Bacillati</taxon>
        <taxon>Actinomycetota</taxon>
        <taxon>Actinomycetes</taxon>
        <taxon>Micrococcales</taxon>
        <taxon>Microbacteriaceae</taxon>
        <taxon>Rathayibacter</taxon>
    </lineage>
</organism>
<evidence type="ECO:0000313" key="5">
    <source>
        <dbReference type="Proteomes" id="UP000076717"/>
    </source>
</evidence>
<keyword evidence="1 3" id="KW-0378">Hydrolase</keyword>
<dbReference type="AlphaFoldDB" id="A0A166HMR9"/>
<evidence type="ECO:0000313" key="3">
    <source>
        <dbReference type="EMBL" id="KZX20881.1"/>
    </source>
</evidence>
<dbReference type="GO" id="GO:0106435">
    <property type="term" value="F:carboxylesterase activity"/>
    <property type="evidence" value="ECO:0007669"/>
    <property type="project" value="UniProtKB-EC"/>
</dbReference>
<gene>
    <name evidence="3" type="primary">nlhH_3</name>
    <name evidence="3" type="ORF">ACH61_01999</name>
    <name evidence="4" type="ORF">GSU10_00570</name>
</gene>
<dbReference type="Pfam" id="PF07859">
    <property type="entry name" value="Abhydrolase_3"/>
    <property type="match status" value="1"/>
</dbReference>